<dbReference type="InterPro" id="IPR036390">
    <property type="entry name" value="WH_DNA-bd_sf"/>
</dbReference>
<dbReference type="AlphaFoldDB" id="A0A9X8ZNN5"/>
<evidence type="ECO:0000256" key="2">
    <source>
        <dbReference type="ARBA" id="ARBA00023125"/>
    </source>
</evidence>
<protein>
    <submittedName>
        <fullName evidence="4">Winged helix-turn-helix transcriptional regulator</fullName>
    </submittedName>
</protein>
<organism evidence="4 5">
    <name type="scientific">Bacillus cereus</name>
    <dbReference type="NCBI Taxonomy" id="1396"/>
    <lineage>
        <taxon>Bacteria</taxon>
        <taxon>Bacillati</taxon>
        <taxon>Bacillota</taxon>
        <taxon>Bacilli</taxon>
        <taxon>Bacillales</taxon>
        <taxon>Bacillaceae</taxon>
        <taxon>Bacillus</taxon>
        <taxon>Bacillus cereus group</taxon>
    </lineage>
</organism>
<dbReference type="InterPro" id="IPR011991">
    <property type="entry name" value="ArsR-like_HTH"/>
</dbReference>
<proteinExistence type="predicted"/>
<dbReference type="InterPro" id="IPR001845">
    <property type="entry name" value="HTH_ArsR_DNA-bd_dom"/>
</dbReference>
<evidence type="ECO:0000313" key="4">
    <source>
        <dbReference type="EMBL" id="TKJ05148.1"/>
    </source>
</evidence>
<evidence type="ECO:0000256" key="1">
    <source>
        <dbReference type="ARBA" id="ARBA00023015"/>
    </source>
</evidence>
<accession>A0A9X8ZNN5</accession>
<dbReference type="PROSITE" id="PS50987">
    <property type="entry name" value="HTH_ARSR_2"/>
    <property type="match status" value="1"/>
</dbReference>
<name>A0A9X8ZNN5_BACCE</name>
<dbReference type="Proteomes" id="UP000308444">
    <property type="component" value="Unassembled WGS sequence"/>
</dbReference>
<gene>
    <name evidence="4" type="ORF">FC695_09560</name>
</gene>
<dbReference type="InterPro" id="IPR051011">
    <property type="entry name" value="Metal_resp_trans_reg"/>
</dbReference>
<keyword evidence="2" id="KW-0238">DNA-binding</keyword>
<keyword evidence="3" id="KW-0804">Transcription</keyword>
<dbReference type="Gene3D" id="1.10.10.10">
    <property type="entry name" value="Winged helix-like DNA-binding domain superfamily/Winged helix DNA-binding domain"/>
    <property type="match status" value="1"/>
</dbReference>
<reference evidence="4 5" key="1">
    <citation type="journal article" date="2019" name="Environ. Microbiol.">
        <title>An active ?-lactamase is a part of an orchestrated cell wall stress resistance network of Bacillus subtilis and related rhizosphere species.</title>
        <authorList>
            <person name="Bucher T."/>
            <person name="Keren-Paz A."/>
            <person name="Hausser J."/>
            <person name="Olender T."/>
            <person name="Cytryn E."/>
            <person name="Kolodkin-Gal I."/>
        </authorList>
    </citation>
    <scope>NUCLEOTIDE SEQUENCE [LARGE SCALE GENOMIC DNA]</scope>
    <source>
        <strain evidence="4 5">I32</strain>
    </source>
</reference>
<dbReference type="EMBL" id="SZOH01000552">
    <property type="protein sequence ID" value="TKJ05148.1"/>
    <property type="molecule type" value="Genomic_DNA"/>
</dbReference>
<keyword evidence="1" id="KW-0805">Transcription regulation</keyword>
<comment type="caution">
    <text evidence="4">The sequence shown here is derived from an EMBL/GenBank/DDBJ whole genome shotgun (WGS) entry which is preliminary data.</text>
</comment>
<dbReference type="GO" id="GO:0003700">
    <property type="term" value="F:DNA-binding transcription factor activity"/>
    <property type="evidence" value="ECO:0007669"/>
    <property type="project" value="InterPro"/>
</dbReference>
<dbReference type="PANTHER" id="PTHR43132:SF2">
    <property type="entry name" value="ARSENICAL RESISTANCE OPERON REPRESSOR ARSR-RELATED"/>
    <property type="match status" value="1"/>
</dbReference>
<dbReference type="SMART" id="SM00418">
    <property type="entry name" value="HTH_ARSR"/>
    <property type="match status" value="1"/>
</dbReference>
<dbReference type="InterPro" id="IPR036388">
    <property type="entry name" value="WH-like_DNA-bd_sf"/>
</dbReference>
<dbReference type="PANTHER" id="PTHR43132">
    <property type="entry name" value="ARSENICAL RESISTANCE OPERON REPRESSOR ARSR-RELATED"/>
    <property type="match status" value="1"/>
</dbReference>
<dbReference type="GO" id="GO:0003677">
    <property type="term" value="F:DNA binding"/>
    <property type="evidence" value="ECO:0007669"/>
    <property type="project" value="UniProtKB-KW"/>
</dbReference>
<dbReference type="SUPFAM" id="SSF46785">
    <property type="entry name" value="Winged helix' DNA-binding domain"/>
    <property type="match status" value="1"/>
</dbReference>
<evidence type="ECO:0000256" key="3">
    <source>
        <dbReference type="ARBA" id="ARBA00023163"/>
    </source>
</evidence>
<dbReference type="Pfam" id="PF01022">
    <property type="entry name" value="HTH_5"/>
    <property type="match status" value="1"/>
</dbReference>
<dbReference type="NCBIfam" id="NF033788">
    <property type="entry name" value="HTH_metalloreg"/>
    <property type="match status" value="1"/>
</dbReference>
<dbReference type="CDD" id="cd00090">
    <property type="entry name" value="HTH_ARSR"/>
    <property type="match status" value="1"/>
</dbReference>
<evidence type="ECO:0000313" key="5">
    <source>
        <dbReference type="Proteomes" id="UP000308444"/>
    </source>
</evidence>
<dbReference type="RefSeq" id="WP_137050278.1">
    <property type="nucleotide sequence ID" value="NZ_JAMAVG010000029.1"/>
</dbReference>
<sequence length="106" mass="12280">MRGCLNKNVQNQILEEDIELLRVIAHPIRLKIVIELIKNKTLNVTQLMKILDIPQSTTSQHLSKLKRNVLSTERKGIEVYYHIQNSKANKIVEMLQDTNCKNITNC</sequence>